<keyword evidence="6" id="KW-0418">Kinase</keyword>
<evidence type="ECO:0000256" key="5">
    <source>
        <dbReference type="ARBA" id="ARBA00022741"/>
    </source>
</evidence>
<dbReference type="SMART" id="SM00388">
    <property type="entry name" value="HisKA"/>
    <property type="match status" value="1"/>
</dbReference>
<evidence type="ECO:0000256" key="1">
    <source>
        <dbReference type="ARBA" id="ARBA00000085"/>
    </source>
</evidence>
<dbReference type="InterPro" id="IPR004358">
    <property type="entry name" value="Sig_transdc_His_kin-like_C"/>
</dbReference>
<dbReference type="Gene3D" id="1.10.287.130">
    <property type="match status" value="1"/>
</dbReference>
<dbReference type="EMBL" id="MAMP01000012">
    <property type="protein sequence ID" value="OES45497.1"/>
    <property type="molecule type" value="Genomic_DNA"/>
</dbReference>
<dbReference type="InterPro" id="IPR036097">
    <property type="entry name" value="HisK_dim/P_sf"/>
</dbReference>
<accession>A0A1E7DQY0</accession>
<dbReference type="CDD" id="cd00082">
    <property type="entry name" value="HisKA"/>
    <property type="match status" value="1"/>
</dbReference>
<evidence type="ECO:0000256" key="3">
    <source>
        <dbReference type="ARBA" id="ARBA00022553"/>
    </source>
</evidence>
<dbReference type="PROSITE" id="PS50109">
    <property type="entry name" value="HIS_KIN"/>
    <property type="match status" value="1"/>
</dbReference>
<dbReference type="InterPro" id="IPR036890">
    <property type="entry name" value="HATPase_C_sf"/>
</dbReference>
<evidence type="ECO:0000256" key="8">
    <source>
        <dbReference type="ARBA" id="ARBA00023012"/>
    </source>
</evidence>
<dbReference type="SUPFAM" id="SSF55785">
    <property type="entry name" value="PYP-like sensor domain (PAS domain)"/>
    <property type="match status" value="1"/>
</dbReference>
<dbReference type="InterPro" id="IPR003661">
    <property type="entry name" value="HisK_dim/P_dom"/>
</dbReference>
<dbReference type="AlphaFoldDB" id="A0A1E7DQY0"/>
<dbReference type="InterPro" id="IPR005467">
    <property type="entry name" value="His_kinase_dom"/>
</dbReference>
<dbReference type="CDD" id="cd00075">
    <property type="entry name" value="HATPase"/>
    <property type="match status" value="1"/>
</dbReference>
<dbReference type="EC" id="2.7.13.3" evidence="2"/>
<evidence type="ECO:0000259" key="9">
    <source>
        <dbReference type="PROSITE" id="PS50109"/>
    </source>
</evidence>
<evidence type="ECO:0000313" key="10">
    <source>
        <dbReference type="EMBL" id="OES45497.1"/>
    </source>
</evidence>
<evidence type="ECO:0000256" key="7">
    <source>
        <dbReference type="ARBA" id="ARBA00022840"/>
    </source>
</evidence>
<evidence type="ECO:0000256" key="2">
    <source>
        <dbReference type="ARBA" id="ARBA00012438"/>
    </source>
</evidence>
<evidence type="ECO:0000313" key="11">
    <source>
        <dbReference type="Proteomes" id="UP000095658"/>
    </source>
</evidence>
<dbReference type="PANTHER" id="PTHR43065:SF10">
    <property type="entry name" value="PEROXIDE STRESS-ACTIVATED HISTIDINE KINASE MAK3"/>
    <property type="match status" value="1"/>
</dbReference>
<reference evidence="10 11" key="1">
    <citation type="submission" date="2016-06" db="EMBL/GenBank/DDBJ databases">
        <title>Domibacillus iocasae genome sequencing.</title>
        <authorList>
            <person name="Verma A."/>
            <person name="Pal Y."/>
            <person name="Ojha A.K."/>
            <person name="Krishnamurthi S."/>
        </authorList>
    </citation>
    <scope>NUCLEOTIDE SEQUENCE [LARGE SCALE GENOMIC DNA]</scope>
    <source>
        <strain evidence="10 11">DSM 29979</strain>
    </source>
</reference>
<sequence length="362" mass="41040">MDHYNNESNKNINNNQVDYKHLIPRRNGFVFKFIKKDNDFIHTFAEGDFLEKIGLSSACIIGKTLHDFLPEDRANQKHYFYEIAWSGNTINCEGSANGFHYLASLTPVIINSQVVEVNGTAIETTEHRKNASKIQELEKLSLVGELAAGIAHEIRNPLTSVTGFAQMIKELSNDETIDNYIEIILNELNQINTIVNQFMFISKPKENMETRNTDMKALVSQVIEFMKPQTNLKGLNFIKFISSDSIFTAHCDPNQITQVIMNLIQNAIEATTDSTQKIVVSLKNTNENSLLIEITDKGCGISQERQKRLFEPFYTTKEKGTGLGLMMCKRIIENHDGTIEFNSQLGKGTTVRIILPKFSNHR</sequence>
<dbReference type="SUPFAM" id="SSF47384">
    <property type="entry name" value="Homodimeric domain of signal transducing histidine kinase"/>
    <property type="match status" value="1"/>
</dbReference>
<dbReference type="Proteomes" id="UP000095658">
    <property type="component" value="Unassembled WGS sequence"/>
</dbReference>
<evidence type="ECO:0000256" key="4">
    <source>
        <dbReference type="ARBA" id="ARBA00022679"/>
    </source>
</evidence>
<evidence type="ECO:0000256" key="6">
    <source>
        <dbReference type="ARBA" id="ARBA00022777"/>
    </source>
</evidence>
<dbReference type="PRINTS" id="PR00344">
    <property type="entry name" value="BCTRLSENSOR"/>
</dbReference>
<dbReference type="GO" id="GO:0000155">
    <property type="term" value="F:phosphorelay sensor kinase activity"/>
    <property type="evidence" value="ECO:0007669"/>
    <property type="project" value="InterPro"/>
</dbReference>
<keyword evidence="11" id="KW-1185">Reference proteome</keyword>
<dbReference type="Gene3D" id="3.30.450.20">
    <property type="entry name" value="PAS domain"/>
    <property type="match status" value="1"/>
</dbReference>
<keyword evidence="8" id="KW-0902">Two-component regulatory system</keyword>
<keyword evidence="5" id="KW-0547">Nucleotide-binding</keyword>
<dbReference type="InterPro" id="IPR035965">
    <property type="entry name" value="PAS-like_dom_sf"/>
</dbReference>
<dbReference type="Pfam" id="PF00512">
    <property type="entry name" value="HisKA"/>
    <property type="match status" value="1"/>
</dbReference>
<dbReference type="PANTHER" id="PTHR43065">
    <property type="entry name" value="SENSOR HISTIDINE KINASE"/>
    <property type="match status" value="1"/>
</dbReference>
<name>A0A1E7DQY0_9BACI</name>
<organism evidence="10 11">
    <name type="scientific">Domibacillus iocasae</name>
    <dbReference type="NCBI Taxonomy" id="1714016"/>
    <lineage>
        <taxon>Bacteria</taxon>
        <taxon>Bacillati</taxon>
        <taxon>Bacillota</taxon>
        <taxon>Bacilli</taxon>
        <taxon>Bacillales</taxon>
        <taxon>Bacillaceae</taxon>
        <taxon>Domibacillus</taxon>
    </lineage>
</organism>
<feature type="domain" description="Histidine kinase" evidence="9">
    <location>
        <begin position="149"/>
        <end position="359"/>
    </location>
</feature>
<dbReference type="InterPro" id="IPR003594">
    <property type="entry name" value="HATPase_dom"/>
</dbReference>
<comment type="catalytic activity">
    <reaction evidence="1">
        <text>ATP + protein L-histidine = ADP + protein N-phospho-L-histidine.</text>
        <dbReference type="EC" id="2.7.13.3"/>
    </reaction>
</comment>
<gene>
    <name evidence="10" type="ORF">BA724_01365</name>
</gene>
<dbReference type="Gene3D" id="3.30.565.10">
    <property type="entry name" value="Histidine kinase-like ATPase, C-terminal domain"/>
    <property type="match status" value="1"/>
</dbReference>
<protein>
    <recommendedName>
        <fullName evidence="2">histidine kinase</fullName>
        <ecNumber evidence="2">2.7.13.3</ecNumber>
    </recommendedName>
</protein>
<dbReference type="Pfam" id="PF02518">
    <property type="entry name" value="HATPase_c"/>
    <property type="match status" value="1"/>
</dbReference>
<dbReference type="STRING" id="1714016.BA724_01365"/>
<keyword evidence="3" id="KW-0597">Phosphoprotein</keyword>
<dbReference type="GO" id="GO:0005524">
    <property type="term" value="F:ATP binding"/>
    <property type="evidence" value="ECO:0007669"/>
    <property type="project" value="UniProtKB-KW"/>
</dbReference>
<dbReference type="SUPFAM" id="SSF55874">
    <property type="entry name" value="ATPase domain of HSP90 chaperone/DNA topoisomerase II/histidine kinase"/>
    <property type="match status" value="1"/>
</dbReference>
<comment type="caution">
    <text evidence="10">The sequence shown here is derived from an EMBL/GenBank/DDBJ whole genome shotgun (WGS) entry which is preliminary data.</text>
</comment>
<keyword evidence="4" id="KW-0808">Transferase</keyword>
<keyword evidence="7" id="KW-0067">ATP-binding</keyword>
<dbReference type="RefSeq" id="WP_069937495.1">
    <property type="nucleotide sequence ID" value="NZ_MAMP01000012.1"/>
</dbReference>
<proteinExistence type="predicted"/>
<dbReference type="SMART" id="SM00387">
    <property type="entry name" value="HATPase_c"/>
    <property type="match status" value="1"/>
</dbReference>